<name>A0AAU2H4G3_9ACTN</name>
<organism evidence="1">
    <name type="scientific">Streptomyces sp. NBC_00060</name>
    <dbReference type="NCBI Taxonomy" id="2975636"/>
    <lineage>
        <taxon>Bacteria</taxon>
        <taxon>Bacillati</taxon>
        <taxon>Actinomycetota</taxon>
        <taxon>Actinomycetes</taxon>
        <taxon>Kitasatosporales</taxon>
        <taxon>Streptomycetaceae</taxon>
        <taxon>Streptomyces</taxon>
    </lineage>
</organism>
<evidence type="ECO:0000313" key="1">
    <source>
        <dbReference type="EMBL" id="WTU42242.1"/>
    </source>
</evidence>
<sequence>MEDGVRVMVASALGRLLGSVLTEALPHATIVVALDPAAVHHAVVGRVRFDAVVADLIWMDPAYEYDFDGLDVLKLLRDSNRSAPMIMALHGHGIERDHLEEAVTQPEVVGVVQKAAGFGQPIEAVQIAAAGGSLPKAKFPIGQRLICPSLDSYFSSGRRGCTAARLAGAIAAGRATDYQSLAAATCMPLNTVNKLMSYLGPLIEARGEHDPALPLNSQVVYRWCGEHSRYLLSWHRRRSHQIRPNKRDAG</sequence>
<evidence type="ECO:0008006" key="2">
    <source>
        <dbReference type="Google" id="ProtNLM"/>
    </source>
</evidence>
<proteinExistence type="predicted"/>
<dbReference type="EMBL" id="CP108253">
    <property type="protein sequence ID" value="WTU42242.1"/>
    <property type="molecule type" value="Genomic_DNA"/>
</dbReference>
<protein>
    <recommendedName>
        <fullName evidence="2">Response regulator</fullName>
    </recommendedName>
</protein>
<reference evidence="1" key="1">
    <citation type="submission" date="2022-10" db="EMBL/GenBank/DDBJ databases">
        <title>The complete genomes of actinobacterial strains from the NBC collection.</title>
        <authorList>
            <person name="Joergensen T.S."/>
            <person name="Alvarez Arevalo M."/>
            <person name="Sterndorff E.B."/>
            <person name="Faurdal D."/>
            <person name="Vuksanovic O."/>
            <person name="Mourched A.-S."/>
            <person name="Charusanti P."/>
            <person name="Shaw S."/>
            <person name="Blin K."/>
            <person name="Weber T."/>
        </authorList>
    </citation>
    <scope>NUCLEOTIDE SEQUENCE</scope>
    <source>
        <strain evidence="1">NBC_00060</strain>
    </source>
</reference>
<accession>A0AAU2H4G3</accession>
<gene>
    <name evidence="1" type="ORF">OHV25_23025</name>
</gene>
<dbReference type="AlphaFoldDB" id="A0AAU2H4G3"/>